<evidence type="ECO:0000313" key="2">
    <source>
        <dbReference type="Proteomes" id="UP000019246"/>
    </source>
</evidence>
<dbReference type="AlphaFoldDB" id="W7AMN2"/>
<evidence type="ECO:0000313" key="1">
    <source>
        <dbReference type="EMBL" id="EUJ16514.1"/>
    </source>
</evidence>
<sequence length="73" mass="8442">MKEYNVESVYQLAHLTSVPENLWRTIIRCEIPPDKIRYGLILSLAFGLEIDMNAMFELLEVYESEGVLHQTGL</sequence>
<comment type="caution">
    <text evidence="1">The sequence shown here is derived from an EMBL/GenBank/DDBJ whole genome shotgun (WGS) entry which is preliminary data.</text>
</comment>
<gene>
    <name evidence="1" type="ORF">MAQA_16026</name>
</gene>
<dbReference type="EMBL" id="AOCG01000025">
    <property type="protein sequence ID" value="EUJ16514.1"/>
    <property type="molecule type" value="Genomic_DNA"/>
</dbReference>
<accession>W7AMN2</accession>
<dbReference type="Proteomes" id="UP000019246">
    <property type="component" value="Unassembled WGS sequence"/>
</dbReference>
<organism evidence="1 2">
    <name type="scientific">Listeria aquatica FSL S10-1188</name>
    <dbReference type="NCBI Taxonomy" id="1265818"/>
    <lineage>
        <taxon>Bacteria</taxon>
        <taxon>Bacillati</taxon>
        <taxon>Bacillota</taxon>
        <taxon>Bacilli</taxon>
        <taxon>Bacillales</taxon>
        <taxon>Listeriaceae</taxon>
        <taxon>Listeria</taxon>
    </lineage>
</organism>
<keyword evidence="2" id="KW-1185">Reference proteome</keyword>
<reference evidence="1 2" key="1">
    <citation type="journal article" date="2014" name="Int. J. Syst. Evol. Microbiol.">
        <title>Listeria floridensis sp. nov., Listeria aquatica sp. nov., Listeria cornellensis sp. nov., Listeria riparia sp. nov. and Listeria grandensis sp. nov., from agricultural and natural environments.</title>
        <authorList>
            <person name="den Bakker H.C."/>
            <person name="Warchocki S."/>
            <person name="Wright E.M."/>
            <person name="Allred A.F."/>
            <person name="Ahlstrom C."/>
            <person name="Manuel C.S."/>
            <person name="Stasiewicz M.J."/>
            <person name="Burrell A."/>
            <person name="Roof S."/>
            <person name="Strawn L."/>
            <person name="Fortes E.D."/>
            <person name="Nightingale K.K."/>
            <person name="Kephart D."/>
            <person name="Wiedmann M."/>
        </authorList>
    </citation>
    <scope>NUCLEOTIDE SEQUENCE [LARGE SCALE GENOMIC DNA]</scope>
    <source>
        <strain evidence="1 2">FSL S10-1188</strain>
    </source>
</reference>
<name>W7AMN2_9LIST</name>
<dbReference type="PATRIC" id="fig|1265818.5.peg.3235"/>
<proteinExistence type="predicted"/>
<protein>
    <submittedName>
        <fullName evidence="1">Uncharacterized protein</fullName>
    </submittedName>
</protein>